<dbReference type="RefSeq" id="WP_226538759.1">
    <property type="nucleotide sequence ID" value="NZ_CP129013.1"/>
</dbReference>
<reference evidence="2 3" key="1">
    <citation type="submission" date="2023-06" db="EMBL/GenBank/DDBJ databases">
        <title>Five Gram-positive bacteria isolated from mangrove sediments in Shenzhen, Guangdong, China.</title>
        <authorList>
            <person name="Yu S."/>
            <person name="Zheng W."/>
            <person name="Huang Y."/>
        </authorList>
    </citation>
    <scope>NUCLEOTIDE SEQUENCE [LARGE SCALE GENOMIC DNA]</scope>
    <source>
        <strain evidence="2 3">SaN35-3</strain>
    </source>
</reference>
<evidence type="ECO:0000256" key="1">
    <source>
        <dbReference type="SAM" id="Phobius"/>
    </source>
</evidence>
<dbReference type="Proteomes" id="UP001197974">
    <property type="component" value="Chromosome"/>
</dbReference>
<evidence type="ECO:0000313" key="3">
    <source>
        <dbReference type="Proteomes" id="UP001197974"/>
    </source>
</evidence>
<protein>
    <submittedName>
        <fullName evidence="2">Uncharacterized protein</fullName>
    </submittedName>
</protein>
<proteinExistence type="predicted"/>
<accession>A0ABY9JXA6</accession>
<gene>
    <name evidence="2" type="ORF">LC087_01595</name>
</gene>
<feature type="transmembrane region" description="Helical" evidence="1">
    <location>
        <begin position="6"/>
        <end position="29"/>
    </location>
</feature>
<keyword evidence="3" id="KW-1185">Reference proteome</keyword>
<evidence type="ECO:0000313" key="2">
    <source>
        <dbReference type="EMBL" id="WLR42948.1"/>
    </source>
</evidence>
<sequence length="58" mass="6921">MAFWIDFSLFFLVSISILAFFSPIVYTVATKLFRKSVIDQHYRMSKQTQKGWSTLLRR</sequence>
<organism evidence="2 3">
    <name type="scientific">Bacillus carboniphilus</name>
    <dbReference type="NCBI Taxonomy" id="86663"/>
    <lineage>
        <taxon>Bacteria</taxon>
        <taxon>Bacillati</taxon>
        <taxon>Bacillota</taxon>
        <taxon>Bacilli</taxon>
        <taxon>Bacillales</taxon>
        <taxon>Bacillaceae</taxon>
        <taxon>Bacillus</taxon>
    </lineage>
</organism>
<name>A0ABY9JXA6_9BACI</name>
<keyword evidence="1" id="KW-1133">Transmembrane helix</keyword>
<keyword evidence="1" id="KW-0812">Transmembrane</keyword>
<dbReference type="EMBL" id="CP129013">
    <property type="protein sequence ID" value="WLR42948.1"/>
    <property type="molecule type" value="Genomic_DNA"/>
</dbReference>
<keyword evidence="1" id="KW-0472">Membrane</keyword>